<dbReference type="EMBL" id="QUWK01000001">
    <property type="protein sequence ID" value="RFU96059.1"/>
    <property type="molecule type" value="Genomic_DNA"/>
</dbReference>
<protein>
    <submittedName>
        <fullName evidence="1">Uncharacterized protein</fullName>
    </submittedName>
</protein>
<keyword evidence="2" id="KW-1185">Reference proteome</keyword>
<reference evidence="1 2" key="2">
    <citation type="submission" date="2018-09" db="EMBL/GenBank/DDBJ databases">
        <title>Genome of Sphaerochaeta halotolerans strain 4-11.</title>
        <authorList>
            <person name="Nazina T.N."/>
            <person name="Sokolova D.S."/>
        </authorList>
    </citation>
    <scope>NUCLEOTIDE SEQUENCE [LARGE SCALE GENOMIC DNA]</scope>
    <source>
        <strain evidence="1 2">4-11</strain>
    </source>
</reference>
<dbReference type="Proteomes" id="UP000264002">
    <property type="component" value="Unassembled WGS sequence"/>
</dbReference>
<reference evidence="2" key="1">
    <citation type="submission" date="2018-08" db="EMBL/GenBank/DDBJ databases">
        <authorList>
            <person name="Grouzdev D.S."/>
            <person name="Krutkina M.S."/>
        </authorList>
    </citation>
    <scope>NUCLEOTIDE SEQUENCE [LARGE SCALE GENOMIC DNA]</scope>
    <source>
        <strain evidence="2">4-11</strain>
    </source>
</reference>
<dbReference type="RefSeq" id="WP_133299256.1">
    <property type="nucleotide sequence ID" value="NZ_QUWK01000001.1"/>
</dbReference>
<accession>A0A372MJW7</accession>
<gene>
    <name evidence="1" type="ORF">DYP60_00320</name>
</gene>
<name>A0A372MJW7_9SPIR</name>
<organism evidence="1 2">
    <name type="scientific">Sphaerochaeta halotolerans</name>
    <dbReference type="NCBI Taxonomy" id="2293840"/>
    <lineage>
        <taxon>Bacteria</taxon>
        <taxon>Pseudomonadati</taxon>
        <taxon>Spirochaetota</taxon>
        <taxon>Spirochaetia</taxon>
        <taxon>Spirochaetales</taxon>
        <taxon>Sphaerochaetaceae</taxon>
        <taxon>Sphaerochaeta</taxon>
    </lineage>
</organism>
<proteinExistence type="predicted"/>
<dbReference type="OrthoDB" id="9878193at2"/>
<evidence type="ECO:0000313" key="2">
    <source>
        <dbReference type="Proteomes" id="UP000264002"/>
    </source>
</evidence>
<comment type="caution">
    <text evidence="1">The sequence shown here is derived from an EMBL/GenBank/DDBJ whole genome shotgun (WGS) entry which is preliminary data.</text>
</comment>
<evidence type="ECO:0000313" key="1">
    <source>
        <dbReference type="EMBL" id="RFU96059.1"/>
    </source>
</evidence>
<sequence length="142" mass="15410">MQQSKSMILHLNQAIPYQTAPFSASNAEDAYQKMLTHLEAQPVGSEGCLALSSTLALLFAGVQGSPDEATRKAVEQGLPIPKVDAPFYLEEGSYDFQQLAPPSSIASLSSSIPNLFDGPPVIYLRLLKENPLAIIAQIWTHR</sequence>
<dbReference type="AlphaFoldDB" id="A0A372MJW7"/>